<proteinExistence type="predicted"/>
<dbReference type="AlphaFoldDB" id="A0A3R7PSF4"/>
<gene>
    <name evidence="4" type="ORF">C7M84_005869</name>
</gene>
<dbReference type="STRING" id="6689.A0A3R7PSF4"/>
<feature type="compositionally biased region" description="Polar residues" evidence="1">
    <location>
        <begin position="284"/>
        <end position="301"/>
    </location>
</feature>
<dbReference type="OrthoDB" id="6337037at2759"/>
<feature type="compositionally biased region" description="Low complexity" evidence="1">
    <location>
        <begin position="345"/>
        <end position="354"/>
    </location>
</feature>
<feature type="domain" description="CUB" evidence="3">
    <location>
        <begin position="214"/>
        <end position="291"/>
    </location>
</feature>
<evidence type="ECO:0000313" key="5">
    <source>
        <dbReference type="Proteomes" id="UP000283509"/>
    </source>
</evidence>
<evidence type="ECO:0000256" key="1">
    <source>
        <dbReference type="SAM" id="MobiDB-lite"/>
    </source>
</evidence>
<dbReference type="InterPro" id="IPR058698">
    <property type="entry name" value="CUB_metazoa"/>
</dbReference>
<dbReference type="PANTHER" id="PTHR33236">
    <property type="entry name" value="INTRAFLAGELLAR TRANSPORT PROTEIN 122 FAMILY PROTEIN-RELATED"/>
    <property type="match status" value="1"/>
</dbReference>
<reference evidence="4 5" key="2">
    <citation type="submission" date="2019-01" db="EMBL/GenBank/DDBJ databases">
        <title>The decoding of complex shrimp genome reveals the adaptation for benthos swimmer, frequently molting mechanism and breeding impact on genome.</title>
        <authorList>
            <person name="Sun Y."/>
            <person name="Gao Y."/>
            <person name="Yu Y."/>
        </authorList>
    </citation>
    <scope>NUCLEOTIDE SEQUENCE [LARGE SCALE GENOMIC DNA]</scope>
    <source>
        <tissue evidence="4">Muscle</tissue>
    </source>
</reference>
<keyword evidence="5" id="KW-1185">Reference proteome</keyword>
<feature type="chain" id="PRO_5018738822" description="CUB domain-containing protein" evidence="2">
    <location>
        <begin position="22"/>
        <end position="460"/>
    </location>
</feature>
<sequence>MCTKCFAVALGAVVLAVAAQGLEENDTLVAIREDKSLFNNFFSPLTVVRLSNELCTAPDGTSGTCVGRLECAKQGGTVSGVCGKGFGVCCVTKVPENGVIRANNTLILKETFNDGVDISYTVAKVNDDICQYRIDVKELTLDAVGEAGDCFQDYFKVNQDTKFSKVCGKTIDVHYYFDVTAQYTIFTFHTSEAVSLDRRWEMYVSQYTCDMGAPQGCGQWYWGTSGTINMWNNIDPNNDKWYYVDDQEYAICVRTEATYCSVSYVENQPFGFAPKCNDLFERPGTSNQQQTCATTPPSTAARSLREQPSHPSIPVGVRLTALRGDVDLLCGSRDCALDLDPSRVTPPSLRLRNPLTPPPRRPSPKGFSKASRGRSRAASFLLQAAQPHYHTPPPSNPNSAPFSPLHPQPPLLPQALTHPQSSTPPHIPSHTLPPLSNPNPTSILNPPIAPTTPPPPQTLT</sequence>
<feature type="compositionally biased region" description="Low complexity" evidence="1">
    <location>
        <begin position="364"/>
        <end position="380"/>
    </location>
</feature>
<organism evidence="4 5">
    <name type="scientific">Penaeus vannamei</name>
    <name type="common">Whiteleg shrimp</name>
    <name type="synonym">Litopenaeus vannamei</name>
    <dbReference type="NCBI Taxonomy" id="6689"/>
    <lineage>
        <taxon>Eukaryota</taxon>
        <taxon>Metazoa</taxon>
        <taxon>Ecdysozoa</taxon>
        <taxon>Arthropoda</taxon>
        <taxon>Crustacea</taxon>
        <taxon>Multicrustacea</taxon>
        <taxon>Malacostraca</taxon>
        <taxon>Eumalacostraca</taxon>
        <taxon>Eucarida</taxon>
        <taxon>Decapoda</taxon>
        <taxon>Dendrobranchiata</taxon>
        <taxon>Penaeoidea</taxon>
        <taxon>Penaeidae</taxon>
        <taxon>Penaeus</taxon>
    </lineage>
</organism>
<accession>A0A3R7PSF4</accession>
<feature type="region of interest" description="Disordered" evidence="1">
    <location>
        <begin position="284"/>
        <end position="312"/>
    </location>
</feature>
<feature type="region of interest" description="Disordered" evidence="1">
    <location>
        <begin position="341"/>
        <end position="460"/>
    </location>
</feature>
<evidence type="ECO:0000256" key="2">
    <source>
        <dbReference type="SAM" id="SignalP"/>
    </source>
</evidence>
<evidence type="ECO:0000259" key="3">
    <source>
        <dbReference type="Pfam" id="PF26080"/>
    </source>
</evidence>
<name>A0A3R7PSF4_PENVA</name>
<keyword evidence="2" id="KW-0732">Signal</keyword>
<feature type="signal peptide" evidence="2">
    <location>
        <begin position="1"/>
        <end position="21"/>
    </location>
</feature>
<dbReference type="Proteomes" id="UP000283509">
    <property type="component" value="Unassembled WGS sequence"/>
</dbReference>
<reference evidence="4 5" key="1">
    <citation type="submission" date="2018-04" db="EMBL/GenBank/DDBJ databases">
        <authorList>
            <person name="Zhang X."/>
            <person name="Yuan J."/>
            <person name="Li F."/>
            <person name="Xiang J."/>
        </authorList>
    </citation>
    <scope>NUCLEOTIDE SEQUENCE [LARGE SCALE GENOMIC DNA]</scope>
    <source>
        <tissue evidence="4">Muscle</tissue>
    </source>
</reference>
<dbReference type="Pfam" id="PF26080">
    <property type="entry name" value="CUB_animal"/>
    <property type="match status" value="1"/>
</dbReference>
<feature type="compositionally biased region" description="Pro residues" evidence="1">
    <location>
        <begin position="447"/>
        <end position="460"/>
    </location>
</feature>
<protein>
    <recommendedName>
        <fullName evidence="3">CUB domain-containing protein</fullName>
    </recommendedName>
</protein>
<dbReference type="PANTHER" id="PTHR33236:SF12">
    <property type="entry name" value="CUB DOMAIN-CONTAINING PROTEIN-RELATED"/>
    <property type="match status" value="1"/>
</dbReference>
<evidence type="ECO:0000313" key="4">
    <source>
        <dbReference type="EMBL" id="ROT75581.1"/>
    </source>
</evidence>
<dbReference type="EMBL" id="QCYY01001756">
    <property type="protein sequence ID" value="ROT75581.1"/>
    <property type="molecule type" value="Genomic_DNA"/>
</dbReference>
<comment type="caution">
    <text evidence="4">The sequence shown here is derived from an EMBL/GenBank/DDBJ whole genome shotgun (WGS) entry which is preliminary data.</text>
</comment>